<dbReference type="InterPro" id="IPR000551">
    <property type="entry name" value="MerR-type_HTH_dom"/>
</dbReference>
<sequence length="161" mass="18657">MNVYSVKDVSTHLNLKPTTLRKYCGMLEKSGYSFDGNSQGHRFFRDKDVIAIRTIIQAKHNGITLEEAIDGVVYQAQYKTETNETSLTEQRNITATDSKESIEELKLLILNQNELILSLNKRLESIEEKYNENQQHLIEVINKESYQKKSLISRLFTKKKT</sequence>
<evidence type="ECO:0000313" key="3">
    <source>
        <dbReference type="EMBL" id="PXW89815.1"/>
    </source>
</evidence>
<proteinExistence type="predicted"/>
<dbReference type="GO" id="GO:0003677">
    <property type="term" value="F:DNA binding"/>
    <property type="evidence" value="ECO:0007669"/>
    <property type="project" value="InterPro"/>
</dbReference>
<evidence type="ECO:0000313" key="4">
    <source>
        <dbReference type="Proteomes" id="UP000247922"/>
    </source>
</evidence>
<evidence type="ECO:0000256" key="1">
    <source>
        <dbReference type="SAM" id="Coils"/>
    </source>
</evidence>
<dbReference type="RefSeq" id="WP_110251678.1">
    <property type="nucleotide sequence ID" value="NZ_QJJR01000009.1"/>
</dbReference>
<dbReference type="SUPFAM" id="SSF46955">
    <property type="entry name" value="Putative DNA-binding domain"/>
    <property type="match status" value="1"/>
</dbReference>
<keyword evidence="4" id="KW-1185">Reference proteome</keyword>
<gene>
    <name evidence="3" type="ORF">DES38_10951</name>
</gene>
<protein>
    <submittedName>
        <fullName evidence="3">MerR-like DNA binding protein</fullName>
    </submittedName>
</protein>
<dbReference type="OrthoDB" id="9429461at2"/>
<reference evidence="3 4" key="1">
    <citation type="submission" date="2018-05" db="EMBL/GenBank/DDBJ databases">
        <title>Genomic Encyclopedia of Type Strains, Phase IV (KMG-IV): sequencing the most valuable type-strain genomes for metagenomic binning, comparative biology and taxonomic classification.</title>
        <authorList>
            <person name="Goeker M."/>
        </authorList>
    </citation>
    <scope>NUCLEOTIDE SEQUENCE [LARGE SCALE GENOMIC DNA]</scope>
    <source>
        <strain evidence="3 4">DSM 22440</strain>
    </source>
</reference>
<comment type="caution">
    <text evidence="3">The sequence shown here is derived from an EMBL/GenBank/DDBJ whole genome shotgun (WGS) entry which is preliminary data.</text>
</comment>
<dbReference type="AlphaFoldDB" id="A0A2V3WC91"/>
<dbReference type="Proteomes" id="UP000247922">
    <property type="component" value="Unassembled WGS sequence"/>
</dbReference>
<evidence type="ECO:0000259" key="2">
    <source>
        <dbReference type="Pfam" id="PF13411"/>
    </source>
</evidence>
<feature type="coiled-coil region" evidence="1">
    <location>
        <begin position="109"/>
        <end position="143"/>
    </location>
</feature>
<dbReference type="Gene3D" id="1.10.1660.10">
    <property type="match status" value="1"/>
</dbReference>
<feature type="domain" description="HTH merR-type" evidence="2">
    <location>
        <begin position="4"/>
        <end position="68"/>
    </location>
</feature>
<dbReference type="Pfam" id="PF13411">
    <property type="entry name" value="MerR_1"/>
    <property type="match status" value="1"/>
</dbReference>
<keyword evidence="1" id="KW-0175">Coiled coil</keyword>
<organism evidence="3 4">
    <name type="scientific">Streptohalobacillus salinus</name>
    <dbReference type="NCBI Taxonomy" id="621096"/>
    <lineage>
        <taxon>Bacteria</taxon>
        <taxon>Bacillati</taxon>
        <taxon>Bacillota</taxon>
        <taxon>Bacilli</taxon>
        <taxon>Bacillales</taxon>
        <taxon>Bacillaceae</taxon>
        <taxon>Streptohalobacillus</taxon>
    </lineage>
</organism>
<dbReference type="GO" id="GO:0006355">
    <property type="term" value="P:regulation of DNA-templated transcription"/>
    <property type="evidence" value="ECO:0007669"/>
    <property type="project" value="InterPro"/>
</dbReference>
<name>A0A2V3WC91_9BACI</name>
<accession>A0A2V3WC91</accession>
<dbReference type="EMBL" id="QJJR01000009">
    <property type="protein sequence ID" value="PXW89815.1"/>
    <property type="molecule type" value="Genomic_DNA"/>
</dbReference>
<dbReference type="InterPro" id="IPR009061">
    <property type="entry name" value="DNA-bd_dom_put_sf"/>
</dbReference>